<dbReference type="PANTHER" id="PTHR23133">
    <property type="entry name" value="IMIDAZOLEGLYCEROL-PHOSPHATE DEHYDRATASE HIS7"/>
    <property type="match status" value="1"/>
</dbReference>
<dbReference type="InterPro" id="IPR000807">
    <property type="entry name" value="ImidazoleglycerolP_deHydtase"/>
</dbReference>
<dbReference type="PROSITE" id="PS00955">
    <property type="entry name" value="IGP_DEHYDRATASE_2"/>
    <property type="match status" value="1"/>
</dbReference>
<evidence type="ECO:0000256" key="11">
    <source>
        <dbReference type="ARBA" id="ARBA00047481"/>
    </source>
</evidence>
<evidence type="ECO:0000256" key="1">
    <source>
        <dbReference type="ARBA" id="ARBA00001933"/>
    </source>
</evidence>
<keyword evidence="12" id="KW-0963">Cytoplasm</keyword>
<dbReference type="PROSITE" id="PS00954">
    <property type="entry name" value="IGP_DEHYDRATASE_1"/>
    <property type="match status" value="1"/>
</dbReference>
<reference evidence="16 17" key="1">
    <citation type="submission" date="2023-05" db="EMBL/GenBank/DDBJ databases">
        <authorList>
            <person name="Guo Y."/>
        </authorList>
    </citation>
    <scope>NUCLEOTIDE SEQUENCE [LARGE SCALE GENOMIC DNA]</scope>
    <source>
        <strain evidence="16 17">GR2756</strain>
    </source>
</reference>
<evidence type="ECO:0000256" key="7">
    <source>
        <dbReference type="ARBA" id="ARBA00022679"/>
    </source>
</evidence>
<evidence type="ECO:0000256" key="9">
    <source>
        <dbReference type="ARBA" id="ARBA00023102"/>
    </source>
</evidence>
<comment type="pathway">
    <text evidence="2 13">Amino-acid biosynthesis; L-histidine biosynthesis; L-histidine from 5-phospho-alpha-D-ribose 1-diphosphate: step 7/9.</text>
</comment>
<dbReference type="SUPFAM" id="SSF54211">
    <property type="entry name" value="Ribosomal protein S5 domain 2-like"/>
    <property type="match status" value="2"/>
</dbReference>
<evidence type="ECO:0000256" key="2">
    <source>
        <dbReference type="ARBA" id="ARBA00005011"/>
    </source>
</evidence>
<dbReference type="InterPro" id="IPR015422">
    <property type="entry name" value="PyrdxlP-dep_Trfase_small"/>
</dbReference>
<organism evidence="16 17">
    <name type="scientific">Sphingosinicella rhizophila</name>
    <dbReference type="NCBI Taxonomy" id="3050082"/>
    <lineage>
        <taxon>Bacteria</taxon>
        <taxon>Pseudomonadati</taxon>
        <taxon>Pseudomonadota</taxon>
        <taxon>Alphaproteobacteria</taxon>
        <taxon>Sphingomonadales</taxon>
        <taxon>Sphingosinicellaceae</taxon>
        <taxon>Sphingosinicella</taxon>
    </lineage>
</organism>
<dbReference type="InterPro" id="IPR020568">
    <property type="entry name" value="Ribosomal_Su5_D2-typ_SF"/>
</dbReference>
<evidence type="ECO:0000256" key="3">
    <source>
        <dbReference type="ARBA" id="ARBA00005047"/>
    </source>
</evidence>
<dbReference type="SUPFAM" id="SSF53383">
    <property type="entry name" value="PLP-dependent transferases"/>
    <property type="match status" value="1"/>
</dbReference>
<dbReference type="InterPro" id="IPR005861">
    <property type="entry name" value="HisP_aminotrans"/>
</dbReference>
<comment type="catalytic activity">
    <reaction evidence="11 13">
        <text>L-histidinol phosphate + 2-oxoglutarate = 3-(imidazol-4-yl)-2-oxopropyl phosphate + L-glutamate</text>
        <dbReference type="Rhea" id="RHEA:23744"/>
        <dbReference type="ChEBI" id="CHEBI:16810"/>
        <dbReference type="ChEBI" id="CHEBI:29985"/>
        <dbReference type="ChEBI" id="CHEBI:57766"/>
        <dbReference type="ChEBI" id="CHEBI:57980"/>
        <dbReference type="EC" id="2.6.1.9"/>
    </reaction>
</comment>
<dbReference type="Gene3D" id="3.40.640.10">
    <property type="entry name" value="Type I PLP-dependent aspartate aminotransferase-like (Major domain)"/>
    <property type="match status" value="1"/>
</dbReference>
<dbReference type="InterPro" id="IPR001917">
    <property type="entry name" value="Aminotrans_II_pyridoxalP_BS"/>
</dbReference>
<dbReference type="EMBL" id="JAVUPU010000001">
    <property type="protein sequence ID" value="MDT9597345.1"/>
    <property type="molecule type" value="Genomic_DNA"/>
</dbReference>
<comment type="catalytic activity">
    <reaction evidence="12 14">
        <text>D-erythro-1-(imidazol-4-yl)glycerol 3-phosphate = 3-(imidazol-4-yl)-2-oxopropyl phosphate + H2O</text>
        <dbReference type="Rhea" id="RHEA:11040"/>
        <dbReference type="ChEBI" id="CHEBI:15377"/>
        <dbReference type="ChEBI" id="CHEBI:57766"/>
        <dbReference type="ChEBI" id="CHEBI:58278"/>
        <dbReference type="EC" id="4.2.1.19"/>
    </reaction>
</comment>
<dbReference type="Proteomes" id="UP001259572">
    <property type="component" value="Unassembled WGS sequence"/>
</dbReference>
<comment type="pathway">
    <text evidence="3 12 14">Amino-acid biosynthesis; L-histidine biosynthesis; L-histidine from 5-phospho-alpha-D-ribose 1-diphosphate: step 6/9.</text>
</comment>
<proteinExistence type="inferred from homology"/>
<dbReference type="HAMAP" id="MF_00076">
    <property type="entry name" value="HisB"/>
    <property type="match status" value="1"/>
</dbReference>
<keyword evidence="7 13" id="KW-0808">Transferase</keyword>
<comment type="subcellular location">
    <subcellularLocation>
        <location evidence="12 14">Cytoplasm</location>
    </subcellularLocation>
</comment>
<dbReference type="GO" id="GO:0004400">
    <property type="term" value="F:histidinol-phosphate transaminase activity"/>
    <property type="evidence" value="ECO:0007669"/>
    <property type="project" value="UniProtKB-EC"/>
</dbReference>
<gene>
    <name evidence="13 16" type="primary">hisC</name>
    <name evidence="12" type="synonym">hisB</name>
    <name evidence="16" type="ORF">RQX22_00075</name>
</gene>
<sequence length="552" mass="59526">MTNLATRLARPEVLALPPVDIVPVEEVFGADTIKLDANENPFAPLLEGSLSAGINRYPEPQPARLKRMMAALYGVSPEQLIITRGGDDGIDLLVRTFCRPGIDAISVCSPTFSVYEHAARLQGARVLDVPLSADFDLDVDAFLAAVREEASLKLAFLCSPNNPTGNPLPREDVLRIADALTDTIVLLDEAYLEFSELESLAAEAVKRDNLVILRTLSKAYGLAGARIGALVGNRELIALVTRVLPAYPLPTLSIAAAETSLAPARRPLHEERIRKLKADRDRMAGLLEASPIVRKVRNGGGNFLFLEVDEPDALARKLQALGIRVRFRANAAPGGLRLTIGTDRENKAALSAFGVAIPDEGRRRAELVRDTKETRIAVAVDLDSEGQRRIETGIPFYDHMLDQVAAHGGFSLTLMCEGDLEIDAHHSIEDCAIAFGGALSKALGDRRGIGRFGFSLPMDEAEAHVLIDLSGRPHSVFEGDFKASHIGAYPTEMTEHVFTSIATSLGAAIHVRVAGDNDHHKTEACFKAFGRALRQGVVRDASGVLPSTKGVL</sequence>
<dbReference type="NCBIfam" id="NF002111">
    <property type="entry name" value="PRK00951.2-1"/>
    <property type="match status" value="1"/>
</dbReference>
<dbReference type="HAMAP" id="MF_01023">
    <property type="entry name" value="HisC_aminotrans_2"/>
    <property type="match status" value="1"/>
</dbReference>
<evidence type="ECO:0000259" key="15">
    <source>
        <dbReference type="Pfam" id="PF00155"/>
    </source>
</evidence>
<evidence type="ECO:0000256" key="13">
    <source>
        <dbReference type="HAMAP-Rule" id="MF_01023"/>
    </source>
</evidence>
<evidence type="ECO:0000256" key="4">
    <source>
        <dbReference type="ARBA" id="ARBA00011738"/>
    </source>
</evidence>
<keyword evidence="10 12" id="KW-0456">Lyase</keyword>
<comment type="subunit">
    <text evidence="4 13">Homodimer.</text>
</comment>
<accession>A0ABU3Q1P0</accession>
<evidence type="ECO:0000313" key="17">
    <source>
        <dbReference type="Proteomes" id="UP001259572"/>
    </source>
</evidence>
<evidence type="ECO:0000256" key="5">
    <source>
        <dbReference type="ARBA" id="ARBA00022576"/>
    </source>
</evidence>
<comment type="similarity">
    <text evidence="12 14">Belongs to the imidazoleglycerol-phosphate dehydratase family.</text>
</comment>
<name>A0ABU3Q1P0_9SPHN</name>
<dbReference type="Pfam" id="PF00475">
    <property type="entry name" value="IGPD"/>
    <property type="match status" value="1"/>
</dbReference>
<dbReference type="Gene3D" id="3.30.230.40">
    <property type="entry name" value="Imidazole glycerol phosphate dehydratase, domain 1"/>
    <property type="match status" value="2"/>
</dbReference>
<dbReference type="InterPro" id="IPR015424">
    <property type="entry name" value="PyrdxlP-dep_Trfase"/>
</dbReference>
<evidence type="ECO:0000256" key="6">
    <source>
        <dbReference type="ARBA" id="ARBA00022605"/>
    </source>
</evidence>
<dbReference type="Gene3D" id="3.90.1150.10">
    <property type="entry name" value="Aspartate Aminotransferase, domain 1"/>
    <property type="match status" value="1"/>
</dbReference>
<dbReference type="CDD" id="cd00609">
    <property type="entry name" value="AAT_like"/>
    <property type="match status" value="1"/>
</dbReference>
<evidence type="ECO:0000256" key="10">
    <source>
        <dbReference type="ARBA" id="ARBA00023239"/>
    </source>
</evidence>
<dbReference type="RefSeq" id="WP_315722490.1">
    <property type="nucleotide sequence ID" value="NZ_JAVUPU010000001.1"/>
</dbReference>
<evidence type="ECO:0000256" key="8">
    <source>
        <dbReference type="ARBA" id="ARBA00022898"/>
    </source>
</evidence>
<keyword evidence="9 12" id="KW-0368">Histidine biosynthesis</keyword>
<keyword evidence="17" id="KW-1185">Reference proteome</keyword>
<comment type="cofactor">
    <cofactor evidence="1 13">
        <name>pyridoxal 5'-phosphate</name>
        <dbReference type="ChEBI" id="CHEBI:597326"/>
    </cofactor>
</comment>
<feature type="modified residue" description="N6-(pyridoxal phosphate)lysine" evidence="13">
    <location>
        <position position="218"/>
    </location>
</feature>
<comment type="caution">
    <text evidence="16">The sequence shown here is derived from an EMBL/GenBank/DDBJ whole genome shotgun (WGS) entry which is preliminary data.</text>
</comment>
<evidence type="ECO:0000313" key="16">
    <source>
        <dbReference type="EMBL" id="MDT9597345.1"/>
    </source>
</evidence>
<evidence type="ECO:0000256" key="12">
    <source>
        <dbReference type="HAMAP-Rule" id="MF_00076"/>
    </source>
</evidence>
<dbReference type="InterPro" id="IPR004839">
    <property type="entry name" value="Aminotransferase_I/II_large"/>
</dbReference>
<dbReference type="NCBIfam" id="TIGR01141">
    <property type="entry name" value="hisC"/>
    <property type="match status" value="1"/>
</dbReference>
<dbReference type="PANTHER" id="PTHR23133:SF2">
    <property type="entry name" value="IMIDAZOLEGLYCEROL-PHOSPHATE DEHYDRATASE"/>
    <property type="match status" value="1"/>
</dbReference>
<dbReference type="Pfam" id="PF00155">
    <property type="entry name" value="Aminotran_1_2"/>
    <property type="match status" value="1"/>
</dbReference>
<evidence type="ECO:0000256" key="14">
    <source>
        <dbReference type="RuleBase" id="RU000599"/>
    </source>
</evidence>
<dbReference type="InterPro" id="IPR038494">
    <property type="entry name" value="IGPD_sf"/>
</dbReference>
<dbReference type="EC" id="4.2.1.19" evidence="12"/>
<comment type="similarity">
    <text evidence="13">Belongs to the class-II pyridoxal-phosphate-dependent aminotransferase family. Histidinol-phosphate aminotransferase subfamily.</text>
</comment>
<dbReference type="PROSITE" id="PS00599">
    <property type="entry name" value="AA_TRANSFER_CLASS_2"/>
    <property type="match status" value="1"/>
</dbReference>
<dbReference type="InterPro" id="IPR015421">
    <property type="entry name" value="PyrdxlP-dep_Trfase_major"/>
</dbReference>
<feature type="domain" description="Aminotransferase class I/classII large" evidence="15">
    <location>
        <begin position="31"/>
        <end position="352"/>
    </location>
</feature>
<keyword evidence="6 12" id="KW-0028">Amino-acid biosynthesis</keyword>
<keyword evidence="8 13" id="KW-0663">Pyridoxal phosphate</keyword>
<dbReference type="InterPro" id="IPR020565">
    <property type="entry name" value="ImidazoleglycerP_deHydtase_CS"/>
</dbReference>
<keyword evidence="5 13" id="KW-0032">Aminotransferase</keyword>
<dbReference type="CDD" id="cd07914">
    <property type="entry name" value="IGPD"/>
    <property type="match status" value="1"/>
</dbReference>
<protein>
    <recommendedName>
        <fullName evidence="12 13">Multifunctional fusion protein</fullName>
    </recommendedName>
    <domain>
        <recommendedName>
            <fullName evidence="12">Imidazoleglycerol-phosphate dehydratase</fullName>
            <shortName evidence="12">IGPD</shortName>
            <ecNumber evidence="12">4.2.1.19</ecNumber>
        </recommendedName>
    </domain>
    <domain>
        <recommendedName>
            <fullName evidence="13">Histidinol-phosphate aminotransferase</fullName>
            <ecNumber evidence="13">2.6.1.9</ecNumber>
        </recommendedName>
        <alternativeName>
            <fullName evidence="13">Imidazole acetol-phosphate transaminase</fullName>
        </alternativeName>
    </domain>
</protein>
<dbReference type="EC" id="2.6.1.9" evidence="13"/>